<comment type="caution">
    <text evidence="1">The sequence shown here is derived from an EMBL/GenBank/DDBJ whole genome shotgun (WGS) entry which is preliminary data.</text>
</comment>
<protein>
    <submittedName>
        <fullName evidence="1">Uncharacterized protein</fullName>
    </submittedName>
</protein>
<sequence>MLLFFSSLSVLQARVLRGRREDFSTVQINSSLLKLEKGGRGAEKFQKKKRKEGFCLFFLVLVDLFKWRERWIF</sequence>
<proteinExistence type="predicted"/>
<accession>A0A822YNB1</accession>
<gene>
    <name evidence="1" type="ORF">HUJ06_006304</name>
</gene>
<evidence type="ECO:0000313" key="2">
    <source>
        <dbReference type="Proteomes" id="UP000607653"/>
    </source>
</evidence>
<keyword evidence="2" id="KW-1185">Reference proteome</keyword>
<organism evidence="1 2">
    <name type="scientific">Nelumbo nucifera</name>
    <name type="common">Sacred lotus</name>
    <dbReference type="NCBI Taxonomy" id="4432"/>
    <lineage>
        <taxon>Eukaryota</taxon>
        <taxon>Viridiplantae</taxon>
        <taxon>Streptophyta</taxon>
        <taxon>Embryophyta</taxon>
        <taxon>Tracheophyta</taxon>
        <taxon>Spermatophyta</taxon>
        <taxon>Magnoliopsida</taxon>
        <taxon>Proteales</taxon>
        <taxon>Nelumbonaceae</taxon>
        <taxon>Nelumbo</taxon>
    </lineage>
</organism>
<dbReference type="EMBL" id="DUZY01000004">
    <property type="protein sequence ID" value="DAD35664.1"/>
    <property type="molecule type" value="Genomic_DNA"/>
</dbReference>
<evidence type="ECO:0000313" key="1">
    <source>
        <dbReference type="EMBL" id="DAD35664.1"/>
    </source>
</evidence>
<name>A0A822YNB1_NELNU</name>
<dbReference type="AlphaFoldDB" id="A0A822YNB1"/>
<dbReference type="Proteomes" id="UP000607653">
    <property type="component" value="Unassembled WGS sequence"/>
</dbReference>
<reference evidence="1 2" key="1">
    <citation type="journal article" date="2020" name="Mol. Biol. Evol.">
        <title>Distinct Expression and Methylation Patterns for Genes with Different Fates following a Single Whole-Genome Duplication in Flowering Plants.</title>
        <authorList>
            <person name="Shi T."/>
            <person name="Rahmani R.S."/>
            <person name="Gugger P.F."/>
            <person name="Wang M."/>
            <person name="Li H."/>
            <person name="Zhang Y."/>
            <person name="Li Z."/>
            <person name="Wang Q."/>
            <person name="Van de Peer Y."/>
            <person name="Marchal K."/>
            <person name="Chen J."/>
        </authorList>
    </citation>
    <scope>NUCLEOTIDE SEQUENCE [LARGE SCALE GENOMIC DNA]</scope>
    <source>
        <tissue evidence="1">Leaf</tissue>
    </source>
</reference>